<organism evidence="1 2">
    <name type="scientific">Nocardia terpenica</name>
    <dbReference type="NCBI Taxonomy" id="455432"/>
    <lineage>
        <taxon>Bacteria</taxon>
        <taxon>Bacillati</taxon>
        <taxon>Actinomycetota</taxon>
        <taxon>Actinomycetes</taxon>
        <taxon>Mycobacteriales</taxon>
        <taxon>Nocardiaceae</taxon>
        <taxon>Nocardia</taxon>
    </lineage>
</organism>
<name>A0A6G9Z8J3_9NOCA</name>
<dbReference type="Proteomes" id="UP000500953">
    <property type="component" value="Chromosome"/>
</dbReference>
<accession>A0A6G9Z8J3</accession>
<gene>
    <name evidence="1" type="ORF">F6W96_28395</name>
</gene>
<dbReference type="AlphaFoldDB" id="A0A6G9Z8J3"/>
<reference evidence="1 2" key="1">
    <citation type="journal article" date="2019" name="ACS Chem. Biol.">
        <title>Identification and Mobilization of a Cryptic Antibiotic Biosynthesis Gene Locus from a Human-Pathogenic Nocardia Isolate.</title>
        <authorList>
            <person name="Herisse M."/>
            <person name="Ishida K."/>
            <person name="Porter J.L."/>
            <person name="Howden B."/>
            <person name="Hertweck C."/>
            <person name="Stinear T.P."/>
            <person name="Pidot S.J."/>
        </authorList>
    </citation>
    <scope>NUCLEOTIDE SEQUENCE [LARGE SCALE GENOMIC DNA]</scope>
    <source>
        <strain evidence="1 2">AUSMDU00012715</strain>
    </source>
</reference>
<dbReference type="RefSeq" id="WP_167488962.1">
    <property type="nucleotide sequence ID" value="NZ_CP046173.1"/>
</dbReference>
<proteinExistence type="predicted"/>
<protein>
    <submittedName>
        <fullName evidence="1">Uncharacterized protein</fullName>
    </submittedName>
</protein>
<dbReference type="EMBL" id="CP046173">
    <property type="protein sequence ID" value="QIS21677.1"/>
    <property type="molecule type" value="Genomic_DNA"/>
</dbReference>
<sequence length="202" mass="22221">MADHELTLNERCVLLALMAEARELTNAELHAAAGFKLDGKQRRHLNELDLVASTKVNRAFVHELTDRGAVWCAEELARERPERSGSAAGALYAVLAGLCRHLDATGQTLADLFRPDVASLVEAAYMELTHGHGTALRLSALRERLDGVPRAEIDRGLELLAHRDSVHIRAESDQKTLTDQDREAALTLGGTPRHVLMIEVPR</sequence>
<evidence type="ECO:0000313" key="2">
    <source>
        <dbReference type="Proteomes" id="UP000500953"/>
    </source>
</evidence>
<evidence type="ECO:0000313" key="1">
    <source>
        <dbReference type="EMBL" id="QIS21677.1"/>
    </source>
</evidence>